<keyword evidence="1" id="KW-0732">Signal</keyword>
<evidence type="ECO:0000256" key="1">
    <source>
        <dbReference type="SAM" id="SignalP"/>
    </source>
</evidence>
<evidence type="ECO:0000313" key="6">
    <source>
        <dbReference type="Proteomes" id="UP000682733"/>
    </source>
</evidence>
<dbReference type="InterPro" id="IPR043159">
    <property type="entry name" value="Lectin_gal-bd_sf"/>
</dbReference>
<dbReference type="AlphaFoldDB" id="A0A8S2PLD0"/>
<evidence type="ECO:0008006" key="7">
    <source>
        <dbReference type="Google" id="ProtNLM"/>
    </source>
</evidence>
<dbReference type="InterPro" id="IPR001879">
    <property type="entry name" value="GPCR_2_extracellular_dom"/>
</dbReference>
<feature type="non-terminal residue" evidence="5">
    <location>
        <position position="435"/>
    </location>
</feature>
<dbReference type="Pfam" id="PF02140">
    <property type="entry name" value="SUEL_Lectin"/>
    <property type="match status" value="1"/>
</dbReference>
<feature type="chain" id="PRO_5036434685" description="SUEL-type lectin domain-containing protein" evidence="1">
    <location>
        <begin position="20"/>
        <end position="435"/>
    </location>
</feature>
<dbReference type="InterPro" id="IPR000922">
    <property type="entry name" value="Lectin_gal-bd_dom"/>
</dbReference>
<protein>
    <recommendedName>
        <fullName evidence="7">SUEL-type lectin domain-containing protein</fullName>
    </recommendedName>
</protein>
<gene>
    <name evidence="4" type="ORF">OVA965_LOCUS26401</name>
    <name evidence="5" type="ORF">TMI583_LOCUS27141</name>
</gene>
<dbReference type="GO" id="GO:0030246">
    <property type="term" value="F:carbohydrate binding"/>
    <property type="evidence" value="ECO:0007669"/>
    <property type="project" value="InterPro"/>
</dbReference>
<feature type="signal peptide" evidence="1">
    <location>
        <begin position="1"/>
        <end position="19"/>
    </location>
</feature>
<evidence type="ECO:0000259" key="3">
    <source>
        <dbReference type="PROSITE" id="PS50228"/>
    </source>
</evidence>
<dbReference type="InterPro" id="IPR036445">
    <property type="entry name" value="GPCR_2_extracell_dom_sf"/>
</dbReference>
<dbReference type="GO" id="GO:0016020">
    <property type="term" value="C:membrane"/>
    <property type="evidence" value="ECO:0007669"/>
    <property type="project" value="InterPro"/>
</dbReference>
<dbReference type="Proteomes" id="UP000682733">
    <property type="component" value="Unassembled WGS sequence"/>
</dbReference>
<evidence type="ECO:0000313" key="4">
    <source>
        <dbReference type="EMBL" id="CAF1253779.1"/>
    </source>
</evidence>
<dbReference type="PANTHER" id="PTHR46780">
    <property type="entry name" value="PROTEIN EVA-1"/>
    <property type="match status" value="1"/>
</dbReference>
<dbReference type="GO" id="GO:0004930">
    <property type="term" value="F:G protein-coupled receptor activity"/>
    <property type="evidence" value="ECO:0007669"/>
    <property type="project" value="InterPro"/>
</dbReference>
<feature type="domain" description="G-protein coupled receptors family 2 profile 1" evidence="2">
    <location>
        <begin position="179"/>
        <end position="260"/>
    </location>
</feature>
<organism evidence="5 6">
    <name type="scientific">Didymodactylos carnosus</name>
    <dbReference type="NCBI Taxonomy" id="1234261"/>
    <lineage>
        <taxon>Eukaryota</taxon>
        <taxon>Metazoa</taxon>
        <taxon>Spiralia</taxon>
        <taxon>Gnathifera</taxon>
        <taxon>Rotifera</taxon>
        <taxon>Eurotatoria</taxon>
        <taxon>Bdelloidea</taxon>
        <taxon>Philodinida</taxon>
        <taxon>Philodinidae</taxon>
        <taxon>Didymodactylos</taxon>
    </lineage>
</organism>
<accession>A0A8S2PLD0</accession>
<sequence length="435" mass="50388">MNRFCYIPLLLLNWFTATTLNILDIRFPRSTQVDVLVPISLVDIEEKLSNVTIKHICENENLIINCENNSVIQIIRTNYGRTSQQICNDNPHQLFKKTCSNIEQSKREARKMCHGLQICKIYATDNYFTDPCGPKISKHFEVHYRCIKHDDICPKLFLNCSKTRDIKCARTIQDNFPCKCPSNICHSTNNGIISGFIDDLFEQYCPSNILKGFHWPKTRLKTEISLPCELPCTGKIYRFCGLNNSTKWNTPDYSNCQCKFERYSTSLKNTYYSANKHIFNCNSWLIDKLIMHSFSNSTCLKSFSTNISVTYEQHSYQSSFNCLIEAFNNMINNCNELNYTTFGIEFKNLAFEIQIRTNIFERFRLPINTYSSDINGFGSSYIIFDQCDISYPYNEYSTQMVPLLIIEPSKLDNSLSSLIVIEQSLTINIQLQSAN</sequence>
<comment type="caution">
    <text evidence="5">The sequence shown here is derived from an EMBL/GenBank/DDBJ whole genome shotgun (WGS) entry which is preliminary data.</text>
</comment>
<evidence type="ECO:0000313" key="5">
    <source>
        <dbReference type="EMBL" id="CAF4060919.1"/>
    </source>
</evidence>
<dbReference type="PROSITE" id="PS50227">
    <property type="entry name" value="G_PROTEIN_RECEP_F2_3"/>
    <property type="match status" value="1"/>
</dbReference>
<name>A0A8S2PLD0_9BILA</name>
<dbReference type="Gene3D" id="4.10.1240.10">
    <property type="entry name" value="GPCR, family 2, extracellular hormone receptor domain"/>
    <property type="match status" value="1"/>
</dbReference>
<dbReference type="Gene3D" id="2.60.120.740">
    <property type="match status" value="1"/>
</dbReference>
<dbReference type="EMBL" id="CAJNOK010016891">
    <property type="protein sequence ID" value="CAF1253779.1"/>
    <property type="molecule type" value="Genomic_DNA"/>
</dbReference>
<dbReference type="EMBL" id="CAJOBA010038444">
    <property type="protein sequence ID" value="CAF4060919.1"/>
    <property type="molecule type" value="Genomic_DNA"/>
</dbReference>
<dbReference type="Proteomes" id="UP000677228">
    <property type="component" value="Unassembled WGS sequence"/>
</dbReference>
<proteinExistence type="predicted"/>
<feature type="domain" description="SUEL-type lectin" evidence="3">
    <location>
        <begin position="56"/>
        <end position="147"/>
    </location>
</feature>
<reference evidence="5" key="1">
    <citation type="submission" date="2021-02" db="EMBL/GenBank/DDBJ databases">
        <authorList>
            <person name="Nowell W R."/>
        </authorList>
    </citation>
    <scope>NUCLEOTIDE SEQUENCE</scope>
</reference>
<evidence type="ECO:0000259" key="2">
    <source>
        <dbReference type="PROSITE" id="PS50227"/>
    </source>
</evidence>
<dbReference type="PROSITE" id="PS50228">
    <property type="entry name" value="SUEL_LECTIN"/>
    <property type="match status" value="1"/>
</dbReference>